<dbReference type="PIRSF" id="PIRSF000148">
    <property type="entry name" value="ASA_dh"/>
    <property type="match status" value="1"/>
</dbReference>
<dbReference type="PANTHER" id="PTHR46278:SF2">
    <property type="entry name" value="ASPARTATE-SEMIALDEHYDE DEHYDROGENASE"/>
    <property type="match status" value="1"/>
</dbReference>
<dbReference type="NCBIfam" id="NF004224">
    <property type="entry name" value="PRK05671.1"/>
    <property type="match status" value="1"/>
</dbReference>
<dbReference type="OrthoDB" id="9805684at2"/>
<reference evidence="3 4" key="1">
    <citation type="submission" date="2018-06" db="EMBL/GenBank/DDBJ databases">
        <title>Three novel Pseudomonas species isolated from symptomatic oak.</title>
        <authorList>
            <person name="Bueno-Gonzalez V."/>
            <person name="Brady C."/>
        </authorList>
    </citation>
    <scope>NUCLEOTIDE SEQUENCE [LARGE SCALE GENOMIC DNA]</scope>
    <source>
        <strain evidence="3 4">P9A</strain>
    </source>
</reference>
<dbReference type="InterPro" id="IPR000534">
    <property type="entry name" value="Semialdehyde_DH_NAD-bd"/>
</dbReference>
<feature type="domain" description="Semialdehyde dehydrogenase NAD-binding" evidence="2">
    <location>
        <begin position="6"/>
        <end position="120"/>
    </location>
</feature>
<dbReference type="EMBL" id="QJUI01000002">
    <property type="protein sequence ID" value="TBU83354.1"/>
    <property type="molecule type" value="Genomic_DNA"/>
</dbReference>
<evidence type="ECO:0000259" key="2">
    <source>
        <dbReference type="SMART" id="SM00859"/>
    </source>
</evidence>
<organism evidence="3 4">
    <name type="scientific">Phytopseudomonas daroniae</name>
    <dbReference type="NCBI Taxonomy" id="2487519"/>
    <lineage>
        <taxon>Bacteria</taxon>
        <taxon>Pseudomonadati</taxon>
        <taxon>Pseudomonadota</taxon>
        <taxon>Gammaproteobacteria</taxon>
        <taxon>Pseudomonadales</taxon>
        <taxon>Pseudomonadaceae</taxon>
        <taxon>Phytopseudomonas</taxon>
    </lineage>
</organism>
<proteinExistence type="inferred from homology"/>
<dbReference type="GO" id="GO:0046983">
    <property type="term" value="F:protein dimerization activity"/>
    <property type="evidence" value="ECO:0007669"/>
    <property type="project" value="InterPro"/>
</dbReference>
<comment type="similarity">
    <text evidence="1">Belongs to the aspartate-semialdehyde dehydrogenase family.</text>
</comment>
<gene>
    <name evidence="3" type="ORF">DNK06_02655</name>
</gene>
<keyword evidence="4" id="KW-1185">Reference proteome</keyword>
<dbReference type="CDD" id="cd17894">
    <property type="entry name" value="ASADH_USG1_N"/>
    <property type="match status" value="1"/>
</dbReference>
<comment type="caution">
    <text evidence="3">The sequence shown here is derived from an EMBL/GenBank/DDBJ whole genome shotgun (WGS) entry which is preliminary data.</text>
</comment>
<dbReference type="GO" id="GO:0016620">
    <property type="term" value="F:oxidoreductase activity, acting on the aldehyde or oxo group of donors, NAD or NADP as acceptor"/>
    <property type="evidence" value="ECO:0007669"/>
    <property type="project" value="InterPro"/>
</dbReference>
<dbReference type="Gene3D" id="3.30.360.10">
    <property type="entry name" value="Dihydrodipicolinate Reductase, domain 2"/>
    <property type="match status" value="1"/>
</dbReference>
<dbReference type="Gene3D" id="3.40.50.720">
    <property type="entry name" value="NAD(P)-binding Rossmann-like Domain"/>
    <property type="match status" value="1"/>
</dbReference>
<dbReference type="Pfam" id="PF02774">
    <property type="entry name" value="Semialdhyde_dhC"/>
    <property type="match status" value="1"/>
</dbReference>
<dbReference type="PANTHER" id="PTHR46278">
    <property type="entry name" value="DEHYDROGENASE, PUTATIVE-RELATED"/>
    <property type="match status" value="1"/>
</dbReference>
<dbReference type="SMART" id="SM00859">
    <property type="entry name" value="Semialdhyde_dh"/>
    <property type="match status" value="1"/>
</dbReference>
<evidence type="ECO:0000313" key="4">
    <source>
        <dbReference type="Proteomes" id="UP000292302"/>
    </source>
</evidence>
<dbReference type="AlphaFoldDB" id="A0A4Q9QTE4"/>
<dbReference type="InterPro" id="IPR012280">
    <property type="entry name" value="Semialdhyde_DH_dimer_dom"/>
</dbReference>
<dbReference type="SUPFAM" id="SSF51735">
    <property type="entry name" value="NAD(P)-binding Rossmann-fold domains"/>
    <property type="match status" value="1"/>
</dbReference>
<protein>
    <submittedName>
        <fullName evidence="3">Aspartate-semialdehyde dehydrogenase</fullName>
    </submittedName>
</protein>
<dbReference type="GO" id="GO:0051287">
    <property type="term" value="F:NAD binding"/>
    <property type="evidence" value="ECO:0007669"/>
    <property type="project" value="InterPro"/>
</dbReference>
<dbReference type="NCBIfam" id="NF011456">
    <property type="entry name" value="PRK14874.1"/>
    <property type="match status" value="1"/>
</dbReference>
<dbReference type="Pfam" id="PF01118">
    <property type="entry name" value="Semialdhyde_dh"/>
    <property type="match status" value="1"/>
</dbReference>
<sequence length="336" mass="35672">MTSTFDIAIVGATGSVGEALLQILEDRDFPVGDLHLLASSESAGRTLAYKGRNLRVRAVEGFDFRAVKLAFFAADQSVTLAHADAVRKAGCSLIDLSGALPGEQAPRVVPEVNAGALEGLEAPFALTSPSSIAVAVALVLAALRQQVQVRRLVIDAGLAVSSRGREGVTELARQTAELLNGRSFEPRLFDRQMAFNVLAQIDEPDAQGHGRLERRVNEDIKALFNDASLNVAVSCHQVPVFFGDSLNVTVQASSPVELEPVLAALDAAAGIELVDAGDYPTVIGDAVGQDEVYVGRVRRGLDDPSELTLWIVSDNVRKGAALNAVQLGELLIKHHL</sequence>
<dbReference type="InterPro" id="IPR036291">
    <property type="entry name" value="NAD(P)-bd_dom_sf"/>
</dbReference>
<dbReference type="GO" id="GO:0008652">
    <property type="term" value="P:amino acid biosynthetic process"/>
    <property type="evidence" value="ECO:0007669"/>
    <property type="project" value="InterPro"/>
</dbReference>
<evidence type="ECO:0000313" key="3">
    <source>
        <dbReference type="EMBL" id="TBU83354.1"/>
    </source>
</evidence>
<dbReference type="SUPFAM" id="SSF55347">
    <property type="entry name" value="Glyceraldehyde-3-phosphate dehydrogenase-like, C-terminal domain"/>
    <property type="match status" value="1"/>
</dbReference>
<evidence type="ECO:0000256" key="1">
    <source>
        <dbReference type="ARBA" id="ARBA00010584"/>
    </source>
</evidence>
<dbReference type="Proteomes" id="UP000292302">
    <property type="component" value="Unassembled WGS sequence"/>
</dbReference>
<accession>A0A4Q9QTE4</accession>
<dbReference type="RefSeq" id="WP_131178500.1">
    <property type="nucleotide sequence ID" value="NZ_QJUI01000002.1"/>
</dbReference>
<name>A0A4Q9QTE4_9GAMM</name>
<dbReference type="CDD" id="cd18129">
    <property type="entry name" value="ASADH_C_USG1_like"/>
    <property type="match status" value="1"/>
</dbReference>